<keyword evidence="2" id="KW-0472">Membrane</keyword>
<protein>
    <submittedName>
        <fullName evidence="3">DUF6049 family protein</fullName>
    </submittedName>
</protein>
<evidence type="ECO:0000313" key="4">
    <source>
        <dbReference type="Proteomes" id="UP000831786"/>
    </source>
</evidence>
<feature type="compositionally biased region" description="Gly residues" evidence="1">
    <location>
        <begin position="330"/>
        <end position="340"/>
    </location>
</feature>
<dbReference type="Proteomes" id="UP000831786">
    <property type="component" value="Chromosome"/>
</dbReference>
<feature type="compositionally biased region" description="Low complexity" evidence="1">
    <location>
        <begin position="295"/>
        <end position="309"/>
    </location>
</feature>
<dbReference type="Pfam" id="PF19516">
    <property type="entry name" value="DUF6049"/>
    <property type="match status" value="1"/>
</dbReference>
<evidence type="ECO:0000313" key="3">
    <source>
        <dbReference type="EMBL" id="UOQ57075.1"/>
    </source>
</evidence>
<feature type="compositionally biased region" description="Low complexity" evidence="1">
    <location>
        <begin position="515"/>
        <end position="554"/>
    </location>
</feature>
<dbReference type="RefSeq" id="WP_244727669.1">
    <property type="nucleotide sequence ID" value="NZ_CP095045.1"/>
</dbReference>
<dbReference type="InterPro" id="IPR046112">
    <property type="entry name" value="DUF6049"/>
</dbReference>
<evidence type="ECO:0000256" key="2">
    <source>
        <dbReference type="SAM" id="Phobius"/>
    </source>
</evidence>
<feature type="transmembrane region" description="Helical" evidence="2">
    <location>
        <begin position="731"/>
        <end position="749"/>
    </location>
</feature>
<feature type="compositionally biased region" description="Basic and acidic residues" evidence="1">
    <location>
        <begin position="1"/>
        <end position="10"/>
    </location>
</feature>
<feature type="region of interest" description="Disordered" evidence="1">
    <location>
        <begin position="515"/>
        <end position="555"/>
    </location>
</feature>
<reference evidence="3 4" key="1">
    <citation type="submission" date="2022-04" db="EMBL/GenBank/DDBJ databases">
        <title>Leucobacter sp. isolated from rhizosphere of garlic.</title>
        <authorList>
            <person name="Won M."/>
            <person name="Lee C.-M."/>
            <person name="Woen H.-Y."/>
            <person name="Kwon S.-W."/>
        </authorList>
    </citation>
    <scope>NUCLEOTIDE SEQUENCE [LARGE SCALE GENOMIC DNA]</scope>
    <source>
        <strain evidence="3 4">H21R-40</strain>
    </source>
</reference>
<organism evidence="3 4">
    <name type="scientific">Leucobacter allii</name>
    <dbReference type="NCBI Taxonomy" id="2932247"/>
    <lineage>
        <taxon>Bacteria</taxon>
        <taxon>Bacillati</taxon>
        <taxon>Actinomycetota</taxon>
        <taxon>Actinomycetes</taxon>
        <taxon>Micrococcales</taxon>
        <taxon>Microbacteriaceae</taxon>
        <taxon>Leucobacter</taxon>
    </lineage>
</organism>
<feature type="region of interest" description="Disordered" evidence="1">
    <location>
        <begin position="282"/>
        <end position="364"/>
    </location>
</feature>
<sequence>MAGSRADRARGARRRGRRGDRGRCGAHGARRRGAGSRAAARHGVDRRRGPRAQRGGEELPAGTLELRLGTAPLAGPDPGETAEPDGEAAGALIAEVPLPATGPGAEQEQTVSVPRDQLPLGALPEAGVYALRAELVPGEQAGRAATLRASSAVVWRDAAAAADPVVLPLSVIVPLVLPADIRTLPTRTQLEELVPRWEALLAAARAREATLAIDPRVIAGIRAYGDDAPVAAQRFLAALERSPLPDFLLQFADADPAAQADLGFTTLLEPTNLDFVTRFGAFDEPQQGGTDAESGDAANPGDGADATTAGDDDPDAADGAPAGAEAGADRTGGAGGGSGSAGSEAADADAGAEGDDPAADFPFPDIASLTAWDETEPAGWPAEGEADAATLALLDDAGIDTVVLDSGVVAADDGPVVELATGGTAIVTDTGLAGAARAALGAAAPAERSAGLAELAARTAFAAANGDAAVLGLDRGAVGDAEDPAAILDALAGFDWVRATPIAEQRTGTGALAVPAADAASAGESDAADPATGPATDADGTTSATTEAAEAATDAADERRELLGAAVGRESSVSELGAVLAHPAYLSGYQRSRLLELFATRHAGPGFAEVADRFRLRDAELLEGVQAISTEHTQLVGASTRVPVQLRNSLPFDAVVSVEAAPASAALAVAERRFPEVAVPAEANQTVLVPVRSRISSAESGLVVSVSSTGGELTVFTGTLPITIRASFEVIAMWTLGVLAALLLGFGIWRSVRRRRRTGRGPAASEGAGDPGSAE</sequence>
<feature type="compositionally biased region" description="Acidic residues" evidence="1">
    <location>
        <begin position="346"/>
        <end position="358"/>
    </location>
</feature>
<evidence type="ECO:0000256" key="1">
    <source>
        <dbReference type="SAM" id="MobiDB-lite"/>
    </source>
</evidence>
<feature type="compositionally biased region" description="Basic residues" evidence="1">
    <location>
        <begin position="11"/>
        <end position="20"/>
    </location>
</feature>
<dbReference type="EMBL" id="CP095045">
    <property type="protein sequence ID" value="UOQ57075.1"/>
    <property type="molecule type" value="Genomic_DNA"/>
</dbReference>
<keyword evidence="2" id="KW-0812">Transmembrane</keyword>
<keyword evidence="2" id="KW-1133">Transmembrane helix</keyword>
<accession>A0ABY4FLF3</accession>
<feature type="compositionally biased region" description="Low complexity" evidence="1">
    <location>
        <begin position="317"/>
        <end position="329"/>
    </location>
</feature>
<name>A0ABY4FLF3_9MICO</name>
<gene>
    <name evidence="3" type="ORF">MUN78_15670</name>
</gene>
<feature type="region of interest" description="Disordered" evidence="1">
    <location>
        <begin position="1"/>
        <end position="64"/>
    </location>
</feature>
<proteinExistence type="predicted"/>
<keyword evidence="4" id="KW-1185">Reference proteome</keyword>